<dbReference type="GO" id="GO:0016787">
    <property type="term" value="F:hydrolase activity"/>
    <property type="evidence" value="ECO:0007669"/>
    <property type="project" value="UniProtKB-KW"/>
</dbReference>
<dbReference type="InterPro" id="IPR005502">
    <property type="entry name" value="Ribosyl_crysJ1"/>
</dbReference>
<dbReference type="Gene3D" id="1.10.4080.10">
    <property type="entry name" value="ADP-ribosylation/Crystallin J1"/>
    <property type="match status" value="1"/>
</dbReference>
<gene>
    <name evidence="3" type="ORF">Fadolivirus_1_1054</name>
</gene>
<reference evidence="3 4" key="1">
    <citation type="submission" date="2020-04" db="EMBL/GenBank/DDBJ databases">
        <title>Advantages and limits of metagenomic assembly and binning of a giant virus.</title>
        <authorList>
            <person name="Schulz F."/>
            <person name="Andreani J."/>
            <person name="Francis R."/>
            <person name="Boudjemaa H."/>
            <person name="Bou Khalil J.Y."/>
            <person name="Lee J."/>
            <person name="La Scola B."/>
            <person name="Woyke T."/>
        </authorList>
    </citation>
    <scope>NUCLEOTIDE SEQUENCE [LARGE SCALE GENOMIC DNA]</scope>
    <source>
        <strain evidence="3 4">FV1/VV64</strain>
    </source>
</reference>
<keyword evidence="2" id="KW-0378">Hydrolase</keyword>
<evidence type="ECO:0000256" key="2">
    <source>
        <dbReference type="ARBA" id="ARBA00022801"/>
    </source>
</evidence>
<dbReference type="InterPro" id="IPR036705">
    <property type="entry name" value="Ribosyl_crysJ1_sf"/>
</dbReference>
<proteinExistence type="inferred from homology"/>
<dbReference type="PANTHER" id="PTHR16222">
    <property type="entry name" value="ADP-RIBOSYLGLYCOHYDROLASE"/>
    <property type="match status" value="1"/>
</dbReference>
<keyword evidence="4" id="KW-1185">Reference proteome</keyword>
<comment type="similarity">
    <text evidence="1">Belongs to the ADP-ribosylglycohydrolase family.</text>
</comment>
<protein>
    <submittedName>
        <fullName evidence="3">ADP-ribosylglycohydrolase</fullName>
    </submittedName>
</protein>
<dbReference type="EMBL" id="MT418680">
    <property type="protein sequence ID" value="QKF94512.1"/>
    <property type="molecule type" value="Genomic_DNA"/>
</dbReference>
<evidence type="ECO:0000256" key="1">
    <source>
        <dbReference type="ARBA" id="ARBA00010702"/>
    </source>
</evidence>
<evidence type="ECO:0000313" key="3">
    <source>
        <dbReference type="EMBL" id="QKF94512.1"/>
    </source>
</evidence>
<dbReference type="SUPFAM" id="SSF101478">
    <property type="entry name" value="ADP-ribosylglycohydrolase"/>
    <property type="match status" value="1"/>
</dbReference>
<evidence type="ECO:0000313" key="4">
    <source>
        <dbReference type="Proteomes" id="UP001162001"/>
    </source>
</evidence>
<accession>A0A7D3V5Y3</accession>
<name>A0A7D3V5Y3_9VIRU</name>
<organism evidence="3 4">
    <name type="scientific">Fadolivirus FV1/VV64</name>
    <dbReference type="NCBI Taxonomy" id="3070911"/>
    <lineage>
        <taxon>Viruses</taxon>
        <taxon>Varidnaviria</taxon>
        <taxon>Bamfordvirae</taxon>
        <taxon>Nucleocytoviricota</taxon>
        <taxon>Megaviricetes</taxon>
        <taxon>Imitervirales</taxon>
        <taxon>Mimiviridae</taxon>
        <taxon>Klosneuvirinae</taxon>
        <taxon>Fadolivirus</taxon>
        <taxon>Fadolivirus algeromassiliense</taxon>
    </lineage>
</organism>
<dbReference type="Pfam" id="PF03747">
    <property type="entry name" value="ADP_ribosyl_GH"/>
    <property type="match status" value="1"/>
</dbReference>
<sequence length="329" mass="36788">MFKDRISGAIYGQFIGDALGTRYEFQKRDTVISRTNIEKHANDNFLPILGEGPFNVMKGQVTDDTELAMGLLHSILETGMYDKNAAAAKYIKWYNSNPFDIGNTTRMALDSAMTYNDIINNAAKFNKESLSNGCLMRISPLAIYGVRLTDEQLLQCCYEDTVMTNPNPITVDAVGVYCIALKTALLTRDKKMIFNNAYSAAKTDLVKNIIKLSLSKPEPTFDLTGDIIFTDVKKIGYFGIALQNAFYELFNGSSFYQSLINIVSKGGDTDTNCCIAGALLGAYYGVKGIPQEWIDAVKINNPRDYIYKEINQKMIDVNINKLFNIILYK</sequence>
<dbReference type="Proteomes" id="UP001162001">
    <property type="component" value="Segment"/>
</dbReference>
<dbReference type="InterPro" id="IPR050792">
    <property type="entry name" value="ADP-ribosylglycohydrolase"/>
</dbReference>
<dbReference type="PANTHER" id="PTHR16222:SF24">
    <property type="entry name" value="ADP-RIBOSYLHYDROLASE ARH3"/>
    <property type="match status" value="1"/>
</dbReference>